<name>A0A075B0D5_ROZAC</name>
<accession>A0A075B0D5</accession>
<evidence type="ECO:0000256" key="2">
    <source>
        <dbReference type="SAM" id="Coils"/>
    </source>
</evidence>
<keyword evidence="7" id="KW-1185">Reference proteome</keyword>
<dbReference type="Proteomes" id="UP000030755">
    <property type="component" value="Unassembled WGS sequence"/>
</dbReference>
<reference evidence="6 7" key="1">
    <citation type="journal article" date="2013" name="Curr. Biol.">
        <title>Shared signatures of parasitism and phylogenomics unite Cryptomycota and microsporidia.</title>
        <authorList>
            <person name="James T.Y."/>
            <person name="Pelin A."/>
            <person name="Bonen L."/>
            <person name="Ahrendt S."/>
            <person name="Sain D."/>
            <person name="Corradi N."/>
            <person name="Stajich J.E."/>
        </authorList>
    </citation>
    <scope>NUCLEOTIDE SEQUENCE [LARGE SCALE GENOMIC DNA]</scope>
    <source>
        <strain evidence="6 7">CSF55</strain>
    </source>
</reference>
<dbReference type="SMART" id="SM00397">
    <property type="entry name" value="t_SNARE"/>
    <property type="match status" value="1"/>
</dbReference>
<gene>
    <name evidence="6" type="ORF">O9G_003558</name>
</gene>
<keyword evidence="4" id="KW-1133">Transmembrane helix</keyword>
<dbReference type="STRING" id="988480.A0A075B0D5"/>
<keyword evidence="4" id="KW-0472">Membrane</keyword>
<comment type="similarity">
    <text evidence="1">Belongs to the SNAP-25 family.</text>
</comment>
<sequence length="315" mass="35576">MDFRIAVRKLELIYNECSLEAEKRKNEESQLDAFSKLRKQLHREIKEVRKMIQERDSLKSNNARENAEASHKIRQKIRDVKGKFAEINDVLKDEEKKLAKLKSGGKSEKIDEIQKEVVMHREVVDLVSKHIEECETLEKRRFLDKMSSSDKTALLSGGTGQTRFTREAPNLDRGPIANALFAGGSKGAGSSGDKTGNSDSPLPDIDVDEDLKMLQDRNNLIDQDLDEIGTGVGRVKDLALEMQRELARQNDILTNIDTKADKAQEKLDNINVQMKNSIEKVMKGDRFLMNCILFVILLCIIGFIVSYVVPPSSTS</sequence>
<dbReference type="GO" id="GO:0005886">
    <property type="term" value="C:plasma membrane"/>
    <property type="evidence" value="ECO:0007669"/>
    <property type="project" value="TreeGrafter"/>
</dbReference>
<dbReference type="InterPro" id="IPR000727">
    <property type="entry name" value="T_SNARE_dom"/>
</dbReference>
<keyword evidence="2" id="KW-0175">Coiled coil</keyword>
<feature type="coiled-coil region" evidence="2">
    <location>
        <begin position="253"/>
        <end position="280"/>
    </location>
</feature>
<dbReference type="SUPFAM" id="SSF58038">
    <property type="entry name" value="SNARE fusion complex"/>
    <property type="match status" value="1"/>
</dbReference>
<feature type="domain" description="T-SNARE coiled-coil homology" evidence="5">
    <location>
        <begin position="222"/>
        <end position="277"/>
    </location>
</feature>
<evidence type="ECO:0000256" key="1">
    <source>
        <dbReference type="ARBA" id="ARBA00009480"/>
    </source>
</evidence>
<dbReference type="CDD" id="cd15856">
    <property type="entry name" value="SNARE_SNAP29C"/>
    <property type="match status" value="1"/>
</dbReference>
<evidence type="ECO:0000259" key="5">
    <source>
        <dbReference type="PROSITE" id="PS50192"/>
    </source>
</evidence>
<evidence type="ECO:0000313" key="6">
    <source>
        <dbReference type="EMBL" id="EPZ35840.1"/>
    </source>
</evidence>
<evidence type="ECO:0000313" key="7">
    <source>
        <dbReference type="Proteomes" id="UP000030755"/>
    </source>
</evidence>
<feature type="region of interest" description="Disordered" evidence="3">
    <location>
        <begin position="149"/>
        <end position="206"/>
    </location>
</feature>
<dbReference type="EMBL" id="KE560735">
    <property type="protein sequence ID" value="EPZ35840.1"/>
    <property type="molecule type" value="Genomic_DNA"/>
</dbReference>
<dbReference type="OMA" id="TTWCCRI"/>
<evidence type="ECO:0000256" key="4">
    <source>
        <dbReference type="SAM" id="Phobius"/>
    </source>
</evidence>
<dbReference type="PANTHER" id="PTHR19305">
    <property type="entry name" value="SYNAPTOSOMAL ASSOCIATED PROTEIN"/>
    <property type="match status" value="1"/>
</dbReference>
<feature type="transmembrane region" description="Helical" evidence="4">
    <location>
        <begin position="287"/>
        <end position="309"/>
    </location>
</feature>
<keyword evidence="4" id="KW-0812">Transmembrane</keyword>
<dbReference type="PROSITE" id="PS50192">
    <property type="entry name" value="T_SNARE"/>
    <property type="match status" value="1"/>
</dbReference>
<feature type="coiled-coil region" evidence="2">
    <location>
        <begin position="24"/>
        <end position="68"/>
    </location>
</feature>
<dbReference type="AlphaFoldDB" id="A0A075B0D5"/>
<dbReference type="HOGENOM" id="CLU_969726_0_0_1"/>
<organism evidence="6 7">
    <name type="scientific">Rozella allomycis (strain CSF55)</name>
    <dbReference type="NCBI Taxonomy" id="988480"/>
    <lineage>
        <taxon>Eukaryota</taxon>
        <taxon>Fungi</taxon>
        <taxon>Fungi incertae sedis</taxon>
        <taxon>Cryptomycota</taxon>
        <taxon>Cryptomycota incertae sedis</taxon>
        <taxon>Rozella</taxon>
    </lineage>
</organism>
<dbReference type="Gene3D" id="1.20.5.110">
    <property type="match status" value="1"/>
</dbReference>
<evidence type="ECO:0000256" key="3">
    <source>
        <dbReference type="SAM" id="MobiDB-lite"/>
    </source>
</evidence>
<dbReference type="OrthoDB" id="244190at2759"/>
<proteinExistence type="inferred from homology"/>
<protein>
    <recommendedName>
        <fullName evidence="5">t-SNARE coiled-coil homology domain-containing protein</fullName>
    </recommendedName>
</protein>
<dbReference type="PANTHER" id="PTHR19305:SF9">
    <property type="entry name" value="SYNAPTOSOMAL-ASSOCIATED PROTEIN 29"/>
    <property type="match status" value="1"/>
</dbReference>